<feature type="transmembrane region" description="Helical" evidence="1">
    <location>
        <begin position="308"/>
        <end position="328"/>
    </location>
</feature>
<evidence type="ECO:0000313" key="3">
    <source>
        <dbReference type="EMBL" id="MBJ9687436.1"/>
    </source>
</evidence>
<evidence type="ECO:0000313" key="4">
    <source>
        <dbReference type="EMBL" id="PRH42698.1"/>
    </source>
</evidence>
<keyword evidence="6" id="KW-1185">Reference proteome</keyword>
<feature type="domain" description="VanZ-like" evidence="2">
    <location>
        <begin position="22"/>
        <end position="132"/>
    </location>
</feature>
<comment type="caution">
    <text evidence="4">The sequence shown here is derived from an EMBL/GenBank/DDBJ whole genome shotgun (WGS) entry which is preliminary data.</text>
</comment>
<evidence type="ECO:0000259" key="2">
    <source>
        <dbReference type="Pfam" id="PF04892"/>
    </source>
</evidence>
<feature type="transmembrane region" description="Helical" evidence="1">
    <location>
        <begin position="84"/>
        <end position="108"/>
    </location>
</feature>
<dbReference type="Proteomes" id="UP000237632">
    <property type="component" value="Unassembled WGS sequence"/>
</dbReference>
<reference evidence="4 5" key="1">
    <citation type="submission" date="2018-03" db="EMBL/GenBank/DDBJ databases">
        <authorList>
            <person name="Nguyen K."/>
            <person name="Fouts D."/>
            <person name="Sutton G."/>
        </authorList>
    </citation>
    <scope>NUCLEOTIDE SEQUENCE [LARGE SCALE GENOMIC DNA]</scope>
    <source>
        <strain evidence="4 5">AU3578</strain>
    </source>
</reference>
<feature type="transmembrane region" description="Helical" evidence="1">
    <location>
        <begin position="228"/>
        <end position="246"/>
    </location>
</feature>
<keyword evidence="1" id="KW-0812">Transmembrane</keyword>
<keyword evidence="1" id="KW-1133">Transmembrane helix</keyword>
<keyword evidence="1" id="KW-0472">Membrane</keyword>
<accession>A0AA44Y1T1</accession>
<sequence length="383" mass="41312">MNAIRMPRASSLALQAFAAYAALVVYASLYPFEGWVSLGIGPFDYLFAPLQRYVTVFDVATNVLGYMPFGALGVLALHPRWRGVAATLVVTGLGVLLSGTMEALQTYLPTRVASNLDLGANALGALLGASLAAPATGALLDRGALRRLRFAWFEADGATPLLLGALWPFAILFPSPFLFGIGDWPAALWERADRSMQDALLAWLPAAWHVSEWPERVDGWLSDSGWEAALGALMLFAALAIASLPMRPSAPRVRLLIAFVAATLALKAAATFMQSSTGLVVVWATPGARLGIELGFAAALVALRVPPAWRALLAAVALLAGVALVNLLPVNPFFDFTLSGWRQGRYVHFNSLARWLAWIWPYAALLWLGQRVEHAWLPGRGRR</sequence>
<dbReference type="AlphaFoldDB" id="A0AA44Y1T1"/>
<reference evidence="3 6" key="2">
    <citation type="submission" date="2020-11" db="EMBL/GenBank/DDBJ databases">
        <title>Enhanced detection system for hospital associated transmission using whole genome sequencing surveillance.</title>
        <authorList>
            <person name="Harrison L.H."/>
            <person name="Van Tyne D."/>
            <person name="Marsh J.W."/>
            <person name="Griffith M.P."/>
            <person name="Snyder D.J."/>
            <person name="Cooper V.S."/>
            <person name="Mustapha M."/>
        </authorList>
    </citation>
    <scope>NUCLEOTIDE SEQUENCE [LARGE SCALE GENOMIC DNA]</scope>
    <source>
        <strain evidence="3 6">BC00020</strain>
    </source>
</reference>
<dbReference type="Pfam" id="PF04892">
    <property type="entry name" value="VanZ"/>
    <property type="match status" value="1"/>
</dbReference>
<evidence type="ECO:0000313" key="6">
    <source>
        <dbReference type="Proteomes" id="UP000808215"/>
    </source>
</evidence>
<dbReference type="RefSeq" id="WP_060082480.1">
    <property type="nucleotide sequence ID" value="NZ_CADFEY010000002.1"/>
</dbReference>
<protein>
    <submittedName>
        <fullName evidence="4">Teicoplanin resistance protein VanZ</fullName>
    </submittedName>
    <submittedName>
        <fullName evidence="3">VanZ family protein</fullName>
    </submittedName>
</protein>
<gene>
    <name evidence="4" type="ORF">C6T65_07450</name>
    <name evidence="3" type="ORF">I5589_10125</name>
</gene>
<feature type="transmembrane region" description="Helical" evidence="1">
    <location>
        <begin position="120"/>
        <end position="140"/>
    </location>
</feature>
<feature type="transmembrane region" description="Helical" evidence="1">
    <location>
        <begin position="279"/>
        <end position="301"/>
    </location>
</feature>
<dbReference type="InterPro" id="IPR006976">
    <property type="entry name" value="VanZ-like"/>
</dbReference>
<organism evidence="4 5">
    <name type="scientific">Burkholderia vietnamiensis</name>
    <dbReference type="NCBI Taxonomy" id="60552"/>
    <lineage>
        <taxon>Bacteria</taxon>
        <taxon>Pseudomonadati</taxon>
        <taxon>Pseudomonadota</taxon>
        <taxon>Betaproteobacteria</taxon>
        <taxon>Burkholderiales</taxon>
        <taxon>Burkholderiaceae</taxon>
        <taxon>Burkholderia</taxon>
        <taxon>Burkholderia cepacia complex</taxon>
    </lineage>
</organism>
<feature type="transmembrane region" description="Helical" evidence="1">
    <location>
        <begin position="51"/>
        <end position="77"/>
    </location>
</feature>
<dbReference type="EMBL" id="JADVKH010000017">
    <property type="protein sequence ID" value="MBJ9687436.1"/>
    <property type="molecule type" value="Genomic_DNA"/>
</dbReference>
<feature type="transmembrane region" description="Helical" evidence="1">
    <location>
        <begin position="161"/>
        <end position="181"/>
    </location>
</feature>
<name>A0AA44Y1T1_BURVI</name>
<feature type="transmembrane region" description="Helical" evidence="1">
    <location>
        <begin position="253"/>
        <end position="273"/>
    </location>
</feature>
<dbReference type="EMBL" id="PVHK01000052">
    <property type="protein sequence ID" value="PRH42698.1"/>
    <property type="molecule type" value="Genomic_DNA"/>
</dbReference>
<evidence type="ECO:0000313" key="5">
    <source>
        <dbReference type="Proteomes" id="UP000237632"/>
    </source>
</evidence>
<feature type="transmembrane region" description="Helical" evidence="1">
    <location>
        <begin position="348"/>
        <end position="368"/>
    </location>
</feature>
<dbReference type="Proteomes" id="UP000808215">
    <property type="component" value="Unassembled WGS sequence"/>
</dbReference>
<proteinExistence type="predicted"/>
<evidence type="ECO:0000256" key="1">
    <source>
        <dbReference type="SAM" id="Phobius"/>
    </source>
</evidence>